<reference evidence="10" key="1">
    <citation type="submission" date="2016-01" db="EMBL/GenBank/DDBJ databases">
        <authorList>
            <person name="Mitreva M."/>
            <person name="Pepin K.H."/>
            <person name="Mihindukulasuriya K.A."/>
            <person name="Fulton R."/>
            <person name="Fronick C."/>
            <person name="O'Laughlin M."/>
            <person name="Miner T."/>
            <person name="Herter B."/>
            <person name="Rosa B.A."/>
            <person name="Cordes M."/>
            <person name="Tomlinson C."/>
            <person name="Wollam A."/>
            <person name="Palsikar V.B."/>
            <person name="Mardis E.R."/>
            <person name="Wilson R.K."/>
        </authorList>
    </citation>
    <scope>NUCLEOTIDE SEQUENCE [LARGE SCALE GENOMIC DNA]</scope>
    <source>
        <strain evidence="10">MJR7757B</strain>
    </source>
</reference>
<keyword evidence="1" id="KW-0808">Transferase</keyword>
<proteinExistence type="predicted"/>
<comment type="catalytic activity">
    <reaction evidence="7">
        <text>L-tyrosyl-[protein] + ATP = O-(5'-adenylyl)-L-tyrosyl-[protein] + diphosphate</text>
        <dbReference type="Rhea" id="RHEA:54288"/>
        <dbReference type="Rhea" id="RHEA-COMP:10136"/>
        <dbReference type="Rhea" id="RHEA-COMP:13846"/>
        <dbReference type="ChEBI" id="CHEBI:30616"/>
        <dbReference type="ChEBI" id="CHEBI:33019"/>
        <dbReference type="ChEBI" id="CHEBI:46858"/>
        <dbReference type="ChEBI" id="CHEBI:83624"/>
        <dbReference type="EC" id="2.7.7.108"/>
    </reaction>
</comment>
<evidence type="ECO:0000313" key="10">
    <source>
        <dbReference type="Proteomes" id="UP000070401"/>
    </source>
</evidence>
<keyword evidence="10" id="KW-1185">Reference proteome</keyword>
<gene>
    <name evidence="9" type="ORF">HMPREF3221_01457</name>
</gene>
<sequence length="218" mass="25978">MDKYSFKEMNDTILKRLVDEKEEEYLSKKRAKELFDKNIFLKFEIGTFKGLQAIHQYLFQDCFKTAGLIRSHDIKKGDTLFCKAMYLKDNLKTVSNMKDDTFEDIVDKYVEMNVMHPFYEGNGRATRIWLDLLLIKKLGKCVDWQKINKEDYLSAMKRSIINSLEIKILLKENLTSNISNRDMFMSNINQSYRYENMSNYDIHNLDNKIELKEKKSKK</sequence>
<dbReference type="PANTHER" id="PTHR39560:SF1">
    <property type="entry name" value="PROTEIN ADENYLYLTRANSFERASE FIC-RELATED"/>
    <property type="match status" value="1"/>
</dbReference>
<evidence type="ECO:0000259" key="8">
    <source>
        <dbReference type="PROSITE" id="PS51459"/>
    </source>
</evidence>
<evidence type="ECO:0000256" key="4">
    <source>
        <dbReference type="ARBA" id="ARBA00022840"/>
    </source>
</evidence>
<dbReference type="GO" id="GO:0051302">
    <property type="term" value="P:regulation of cell division"/>
    <property type="evidence" value="ECO:0007669"/>
    <property type="project" value="TreeGrafter"/>
</dbReference>
<dbReference type="NCBIfam" id="NF046029">
    <property type="entry name" value="ProtAdlyltaseNmFic"/>
    <property type="match status" value="1"/>
</dbReference>
<evidence type="ECO:0000256" key="7">
    <source>
        <dbReference type="ARBA" id="ARBA00048696"/>
    </source>
</evidence>
<keyword evidence="3" id="KW-0547">Nucleotide-binding</keyword>
<comment type="caution">
    <text evidence="9">The sequence shown here is derived from an EMBL/GenBank/DDBJ whole genome shotgun (WGS) entry which is preliminary data.</text>
</comment>
<evidence type="ECO:0000256" key="2">
    <source>
        <dbReference type="ARBA" id="ARBA00022695"/>
    </source>
</evidence>
<dbReference type="Gene3D" id="1.10.3290.10">
    <property type="entry name" value="Fido-like domain"/>
    <property type="match status" value="1"/>
</dbReference>
<evidence type="ECO:0000256" key="1">
    <source>
        <dbReference type="ARBA" id="ARBA00022679"/>
    </source>
</evidence>
<keyword evidence="4" id="KW-0067">ATP-binding</keyword>
<comment type="catalytic activity">
    <reaction evidence="6">
        <text>L-threonyl-[protein] + ATP = 3-O-(5'-adenylyl)-L-threonyl-[protein] + diphosphate</text>
        <dbReference type="Rhea" id="RHEA:54292"/>
        <dbReference type="Rhea" id="RHEA-COMP:11060"/>
        <dbReference type="Rhea" id="RHEA-COMP:13847"/>
        <dbReference type="ChEBI" id="CHEBI:30013"/>
        <dbReference type="ChEBI" id="CHEBI:30616"/>
        <dbReference type="ChEBI" id="CHEBI:33019"/>
        <dbReference type="ChEBI" id="CHEBI:138113"/>
        <dbReference type="EC" id="2.7.7.108"/>
    </reaction>
</comment>
<dbReference type="GO" id="GO:0070733">
    <property type="term" value="F:AMPylase activity"/>
    <property type="evidence" value="ECO:0007669"/>
    <property type="project" value="UniProtKB-EC"/>
</dbReference>
<dbReference type="PROSITE" id="PS51459">
    <property type="entry name" value="FIDO"/>
    <property type="match status" value="1"/>
</dbReference>
<evidence type="ECO:0000256" key="5">
    <source>
        <dbReference type="ARBA" id="ARBA00034531"/>
    </source>
</evidence>
<evidence type="ECO:0000313" key="9">
    <source>
        <dbReference type="EMBL" id="KXA19436.1"/>
    </source>
</evidence>
<organism evidence="9 10">
    <name type="scientific">Fusobacterium nucleatum</name>
    <dbReference type="NCBI Taxonomy" id="851"/>
    <lineage>
        <taxon>Bacteria</taxon>
        <taxon>Fusobacteriati</taxon>
        <taxon>Fusobacteriota</taxon>
        <taxon>Fusobacteriia</taxon>
        <taxon>Fusobacteriales</taxon>
        <taxon>Fusobacteriaceae</taxon>
        <taxon>Fusobacterium</taxon>
    </lineage>
</organism>
<name>A0A133NT23_FUSNU</name>
<dbReference type="Proteomes" id="UP000070401">
    <property type="component" value="Unassembled WGS sequence"/>
</dbReference>
<dbReference type="SUPFAM" id="SSF140931">
    <property type="entry name" value="Fic-like"/>
    <property type="match status" value="1"/>
</dbReference>
<dbReference type="InterPro" id="IPR003812">
    <property type="entry name" value="Fido"/>
</dbReference>
<evidence type="ECO:0000256" key="6">
    <source>
        <dbReference type="ARBA" id="ARBA00047939"/>
    </source>
</evidence>
<dbReference type="RefSeq" id="WP_022069779.1">
    <property type="nucleotide sequence ID" value="NZ_KQ956722.1"/>
</dbReference>
<dbReference type="PANTHER" id="PTHR39560">
    <property type="entry name" value="PROTEIN ADENYLYLTRANSFERASE FIC-RELATED"/>
    <property type="match status" value="1"/>
</dbReference>
<keyword evidence="2" id="KW-0548">Nucleotidyltransferase</keyword>
<dbReference type="EMBL" id="LRPY01000145">
    <property type="protein sequence ID" value="KXA19436.1"/>
    <property type="molecule type" value="Genomic_DNA"/>
</dbReference>
<dbReference type="InterPro" id="IPR036597">
    <property type="entry name" value="Fido-like_dom_sf"/>
</dbReference>
<dbReference type="PATRIC" id="fig|851.8.peg.1465"/>
<accession>A0A133NT23</accession>
<dbReference type="Pfam" id="PF02661">
    <property type="entry name" value="Fic"/>
    <property type="match status" value="1"/>
</dbReference>
<feature type="domain" description="Fido" evidence="8">
    <location>
        <begin position="46"/>
        <end position="172"/>
    </location>
</feature>
<dbReference type="GO" id="GO:0005524">
    <property type="term" value="F:ATP binding"/>
    <property type="evidence" value="ECO:0007669"/>
    <property type="project" value="UniProtKB-KW"/>
</dbReference>
<dbReference type="EC" id="2.7.7.108" evidence="5"/>
<evidence type="ECO:0000256" key="3">
    <source>
        <dbReference type="ARBA" id="ARBA00022741"/>
    </source>
</evidence>
<dbReference type="AlphaFoldDB" id="A0A133NT23"/>
<protein>
    <recommendedName>
        <fullName evidence="5">protein adenylyltransferase</fullName>
        <ecNumber evidence="5">2.7.7.108</ecNumber>
    </recommendedName>
</protein>